<dbReference type="InterPro" id="IPR029063">
    <property type="entry name" value="SAM-dependent_MTases_sf"/>
</dbReference>
<name>A1EAJ2_XANAL</name>
<evidence type="ECO:0000256" key="4">
    <source>
        <dbReference type="RuleBase" id="RU362030"/>
    </source>
</evidence>
<gene>
    <name evidence="5" type="primary">xabD</name>
</gene>
<proteinExistence type="inferred from homology"/>
<keyword evidence="2 4" id="KW-0489">Methyltransferase</keyword>
<evidence type="ECO:0000313" key="5">
    <source>
        <dbReference type="EMBL" id="ABL14103.1"/>
    </source>
</evidence>
<dbReference type="GO" id="GO:0032259">
    <property type="term" value="P:methylation"/>
    <property type="evidence" value="ECO:0007669"/>
    <property type="project" value="UniProtKB-KW"/>
</dbReference>
<keyword evidence="3 5" id="KW-0808">Transferase</keyword>
<reference evidence="5" key="1">
    <citation type="journal article" date="2010" name="Appl. Microbiol. Biotechnol.">
        <title>Functional analysis of genes for benzoate metabolism in the albicidin biosynthetic region of Xanthomonas albilineans.</title>
        <authorList>
            <person name="Hashimi S.M."/>
            <person name="Birch R.G."/>
        </authorList>
    </citation>
    <scope>NUCLEOTIDE SEQUENCE</scope>
    <source>
        <strain evidence="5">LS155</strain>
    </source>
</reference>
<sequence length="285" mass="32366">MPRIESCISMMHRRKPTTNRSVCMRDIERTALWVAGMRALESEREQALFHDPFARRLAGDEFVEELRRNNQNVPMPPAIEVRTRWLDDKIMQAVSEGIGQVVILAAGMDARAYRLPWPSDTRVYEIDHMDVLSDKHEKLHDAQPVCQRIALPIDLREDWPRHLRRVDSQQRPTLWLVEGLLCYLSAEAVMLLFARIDALSAKGSSVLFDVIGLSMLNSPNARVLHAMARQFGTDQPESLIQPLGWEPGVLTIAAAGQQMGRWPFPVAPRGTHGVPQSYLVHALKR</sequence>
<evidence type="ECO:0000256" key="3">
    <source>
        <dbReference type="ARBA" id="ARBA00022679"/>
    </source>
</evidence>
<evidence type="ECO:0000256" key="2">
    <source>
        <dbReference type="ARBA" id="ARBA00022603"/>
    </source>
</evidence>
<dbReference type="Pfam" id="PF04072">
    <property type="entry name" value="LCM"/>
    <property type="match status" value="1"/>
</dbReference>
<dbReference type="SUPFAM" id="SSF53335">
    <property type="entry name" value="S-adenosyl-L-methionine-dependent methyltransferases"/>
    <property type="match status" value="1"/>
</dbReference>
<dbReference type="InterPro" id="IPR007213">
    <property type="entry name" value="Ppm1/Ppm2/Tcmp"/>
</dbReference>
<protein>
    <recommendedName>
        <fullName evidence="4">S-adenosyl-L-methionine-dependent methyltransferase</fullName>
        <ecNumber evidence="4">2.1.1.-</ecNumber>
    </recommendedName>
</protein>
<dbReference type="Gene3D" id="3.40.50.150">
    <property type="entry name" value="Vaccinia Virus protein VP39"/>
    <property type="match status" value="1"/>
</dbReference>
<evidence type="ECO:0000256" key="1">
    <source>
        <dbReference type="ARBA" id="ARBA00008138"/>
    </source>
</evidence>
<dbReference type="AlphaFoldDB" id="A1EAJ2"/>
<comment type="function">
    <text evidence="4">Exhibits S-adenosyl-L-methionine-dependent methyltransferase activity.</text>
</comment>
<accession>A1EAJ2</accession>
<keyword evidence="4" id="KW-0949">S-adenosyl-L-methionine</keyword>
<dbReference type="NCBIfam" id="TIGR00027">
    <property type="entry name" value="mthyl_TIGR00027"/>
    <property type="match status" value="1"/>
</dbReference>
<organism evidence="5">
    <name type="scientific">Xanthomonas albilineans</name>
    <dbReference type="NCBI Taxonomy" id="29447"/>
    <lineage>
        <taxon>Bacteria</taxon>
        <taxon>Pseudomonadati</taxon>
        <taxon>Pseudomonadota</taxon>
        <taxon>Gammaproteobacteria</taxon>
        <taxon>Lysobacterales</taxon>
        <taxon>Lysobacteraceae</taxon>
        <taxon>Xanthomonas</taxon>
    </lineage>
</organism>
<comment type="similarity">
    <text evidence="1 4">Belongs to the UPF0677 family.</text>
</comment>
<dbReference type="GO" id="GO:0008168">
    <property type="term" value="F:methyltransferase activity"/>
    <property type="evidence" value="ECO:0007669"/>
    <property type="project" value="UniProtKB-UniRule"/>
</dbReference>
<dbReference type="PANTHER" id="PTHR43619:SF2">
    <property type="entry name" value="S-ADENOSYL-L-METHIONINE-DEPENDENT METHYLTRANSFERASES SUPERFAMILY PROTEIN"/>
    <property type="match status" value="1"/>
</dbReference>
<dbReference type="EMBL" id="EF117322">
    <property type="protein sequence ID" value="ABL14103.1"/>
    <property type="molecule type" value="Genomic_DNA"/>
</dbReference>
<dbReference type="EC" id="2.1.1.-" evidence="4"/>
<dbReference type="PANTHER" id="PTHR43619">
    <property type="entry name" value="S-ADENOSYL-L-METHIONINE-DEPENDENT METHYLTRANSFERASE YKTD-RELATED"/>
    <property type="match status" value="1"/>
</dbReference>
<dbReference type="InterPro" id="IPR011610">
    <property type="entry name" value="SAM_mthyl_Trfase_ML2640-like"/>
</dbReference>